<evidence type="ECO:0000259" key="1">
    <source>
        <dbReference type="Pfam" id="PF00501"/>
    </source>
</evidence>
<dbReference type="InterPro" id="IPR000873">
    <property type="entry name" value="AMP-dep_synth/lig_dom"/>
</dbReference>
<evidence type="ECO:0000313" key="2">
    <source>
        <dbReference type="EMBL" id="UZD53590.1"/>
    </source>
</evidence>
<dbReference type="InterPro" id="IPR053158">
    <property type="entry name" value="CapK_Type1_Caps_Biosynth"/>
</dbReference>
<sequence length="463" mass="50180">MPLPPFDPWCTAVSVAEVMRARRLSPAGLQALQARRFTDLVTHAAHASPLYAHWLRGADPARLALQDLPVVHKTQLMRFFEHWVADPALRLDELRCFIADPCRIAEPYLGRYTVWESSGSSGEPCIFVQDAGALAVYDALEALRRPSLPLQYLPGPWPWGARIAFVGATTGHFASVVALERLRRLNPMIGSSLRTISFLQPTASLVEELNRYAPTVLATYPSAALLLAEEQLAGRLHLVCAQVWTGGEMLTEGTRAFVQQAFGCPVVNSYGASEFLPVASECAQGRLHLNSDWVILEPVDAQGRAVPLGEPGDTTLLTNLANRVQPLIRYDLGDRVTIEAEPCACGSPFPVIDVEGRDDDSLCLGRGETAVRVLPLALSTALEEEAGLYDFELLQQGPCELQLSTGLEGEEATAALERAQRALSGCLARLGARGVHVHCCAGKRAPRGRSGKVKRVVALASPK</sequence>
<reference evidence="2" key="1">
    <citation type="submission" date="2022-10" db="EMBL/GenBank/DDBJ databases">
        <title>Complete genome sequence of Schlegelella aquatica LMG 23380.</title>
        <authorList>
            <person name="Musilova J."/>
            <person name="Kourilova X."/>
            <person name="Bezdicek M."/>
            <person name="Hermankova K."/>
            <person name="Obruca S."/>
            <person name="Sedlar K."/>
        </authorList>
    </citation>
    <scope>NUCLEOTIDE SEQUENCE</scope>
    <source>
        <strain evidence="2">LMG 23380</strain>
    </source>
</reference>
<dbReference type="PANTHER" id="PTHR36932:SF1">
    <property type="entry name" value="CAPSULAR POLYSACCHARIDE BIOSYNTHESIS PROTEIN"/>
    <property type="match status" value="1"/>
</dbReference>
<dbReference type="EMBL" id="CP110257">
    <property type="protein sequence ID" value="UZD53590.1"/>
    <property type="molecule type" value="Genomic_DNA"/>
</dbReference>
<gene>
    <name evidence="2" type="ORF">OMP39_07680</name>
</gene>
<dbReference type="PANTHER" id="PTHR36932">
    <property type="entry name" value="CAPSULAR POLYSACCHARIDE BIOSYNTHESIS PROTEIN"/>
    <property type="match status" value="1"/>
</dbReference>
<feature type="domain" description="AMP-dependent synthetase/ligase" evidence="1">
    <location>
        <begin position="202"/>
        <end position="311"/>
    </location>
</feature>
<name>A0ABY6MP88_9BURK</name>
<accession>A0ABY6MP88</accession>
<dbReference type="Gene3D" id="3.40.50.12780">
    <property type="entry name" value="N-terminal domain of ligase-like"/>
    <property type="match status" value="1"/>
</dbReference>
<keyword evidence="3" id="KW-1185">Reference proteome</keyword>
<dbReference type="Proteomes" id="UP001163266">
    <property type="component" value="Chromosome"/>
</dbReference>
<evidence type="ECO:0000313" key="3">
    <source>
        <dbReference type="Proteomes" id="UP001163266"/>
    </source>
</evidence>
<proteinExistence type="predicted"/>
<organism evidence="2 3">
    <name type="scientific">Caldimonas aquatica</name>
    <dbReference type="NCBI Taxonomy" id="376175"/>
    <lineage>
        <taxon>Bacteria</taxon>
        <taxon>Pseudomonadati</taxon>
        <taxon>Pseudomonadota</taxon>
        <taxon>Betaproteobacteria</taxon>
        <taxon>Burkholderiales</taxon>
        <taxon>Sphaerotilaceae</taxon>
        <taxon>Caldimonas</taxon>
    </lineage>
</organism>
<dbReference type="Pfam" id="PF00501">
    <property type="entry name" value="AMP-binding"/>
    <property type="match status" value="1"/>
</dbReference>
<protein>
    <submittedName>
        <fullName evidence="2">AMP-binding protein</fullName>
    </submittedName>
</protein>
<dbReference type="RefSeq" id="WP_264891173.1">
    <property type="nucleotide sequence ID" value="NZ_CP110257.1"/>
</dbReference>
<dbReference type="SUPFAM" id="SSF56801">
    <property type="entry name" value="Acetyl-CoA synthetase-like"/>
    <property type="match status" value="1"/>
</dbReference>
<dbReference type="InterPro" id="IPR042099">
    <property type="entry name" value="ANL_N_sf"/>
</dbReference>